<organism evidence="5 6">
    <name type="scientific">Micavibrio aeruginosavorus</name>
    <dbReference type="NCBI Taxonomy" id="349221"/>
    <lineage>
        <taxon>Bacteria</taxon>
        <taxon>Pseudomonadati</taxon>
        <taxon>Bdellovibrionota</taxon>
        <taxon>Bdellovibrionia</taxon>
        <taxon>Bdellovibrionales</taxon>
        <taxon>Pseudobdellovibrionaceae</taxon>
        <taxon>Micavibrio</taxon>
    </lineage>
</organism>
<feature type="transmembrane region" description="Helical" evidence="4">
    <location>
        <begin position="110"/>
        <end position="128"/>
    </location>
</feature>
<dbReference type="InterPro" id="IPR053160">
    <property type="entry name" value="MFS_DHA3_Transporter"/>
</dbReference>
<dbReference type="GO" id="GO:0022857">
    <property type="term" value="F:transmembrane transporter activity"/>
    <property type="evidence" value="ECO:0007669"/>
    <property type="project" value="InterPro"/>
</dbReference>
<evidence type="ECO:0000256" key="2">
    <source>
        <dbReference type="ARBA" id="ARBA00022989"/>
    </source>
</evidence>
<feature type="transmembrane region" description="Helical" evidence="4">
    <location>
        <begin position="256"/>
        <end position="276"/>
    </location>
</feature>
<evidence type="ECO:0000256" key="1">
    <source>
        <dbReference type="ARBA" id="ARBA00022692"/>
    </source>
</evidence>
<name>A0A7T5UI51_9BACT</name>
<keyword evidence="2 4" id="KW-1133">Transmembrane helix</keyword>
<gene>
    <name evidence="5" type="ORF">HYS17_02445</name>
</gene>
<dbReference type="PANTHER" id="PTHR23530">
    <property type="entry name" value="TRANSPORT PROTEIN-RELATED"/>
    <property type="match status" value="1"/>
</dbReference>
<evidence type="ECO:0000256" key="3">
    <source>
        <dbReference type="ARBA" id="ARBA00023136"/>
    </source>
</evidence>
<feature type="transmembrane region" description="Helical" evidence="4">
    <location>
        <begin position="20"/>
        <end position="40"/>
    </location>
</feature>
<proteinExistence type="predicted"/>
<feature type="transmembrane region" description="Helical" evidence="4">
    <location>
        <begin position="312"/>
        <end position="331"/>
    </location>
</feature>
<evidence type="ECO:0000256" key="4">
    <source>
        <dbReference type="SAM" id="Phobius"/>
    </source>
</evidence>
<feature type="transmembrane region" description="Helical" evidence="4">
    <location>
        <begin position="288"/>
        <end position="306"/>
    </location>
</feature>
<accession>A0A7T5UI51</accession>
<feature type="transmembrane region" description="Helical" evidence="4">
    <location>
        <begin position="373"/>
        <end position="397"/>
    </location>
</feature>
<dbReference type="Pfam" id="PF07690">
    <property type="entry name" value="MFS_1"/>
    <property type="match status" value="1"/>
</dbReference>
<keyword evidence="1 4" id="KW-0812">Transmembrane</keyword>
<dbReference type="EMBL" id="CP066681">
    <property type="protein sequence ID" value="QQG36651.1"/>
    <property type="molecule type" value="Genomic_DNA"/>
</dbReference>
<dbReference type="AlphaFoldDB" id="A0A7T5UI51"/>
<protein>
    <submittedName>
        <fullName evidence="5">MFS transporter</fullName>
    </submittedName>
</protein>
<feature type="transmembrane region" description="Helical" evidence="4">
    <location>
        <begin position="223"/>
        <end position="244"/>
    </location>
</feature>
<dbReference type="Proteomes" id="UP000595362">
    <property type="component" value="Chromosome"/>
</dbReference>
<dbReference type="Gene3D" id="1.20.1250.20">
    <property type="entry name" value="MFS general substrate transporter like domains"/>
    <property type="match status" value="2"/>
</dbReference>
<dbReference type="InterPro" id="IPR011701">
    <property type="entry name" value="MFS"/>
</dbReference>
<feature type="transmembrane region" description="Helical" evidence="4">
    <location>
        <begin position="149"/>
        <end position="168"/>
    </location>
</feature>
<feature type="transmembrane region" description="Helical" evidence="4">
    <location>
        <begin position="80"/>
        <end position="98"/>
    </location>
</feature>
<feature type="transmembrane region" description="Helical" evidence="4">
    <location>
        <begin position="52"/>
        <end position="73"/>
    </location>
</feature>
<evidence type="ECO:0000313" key="5">
    <source>
        <dbReference type="EMBL" id="QQG36651.1"/>
    </source>
</evidence>
<keyword evidence="3 4" id="KW-0472">Membrane</keyword>
<dbReference type="PANTHER" id="PTHR23530:SF1">
    <property type="entry name" value="PERMEASE, MAJOR FACILITATOR SUPERFAMILY-RELATED"/>
    <property type="match status" value="1"/>
</dbReference>
<reference evidence="5 6" key="1">
    <citation type="submission" date="2020-07" db="EMBL/GenBank/DDBJ databases">
        <title>Huge and variable diversity of episymbiotic CPR bacteria and DPANN archaea in groundwater ecosystems.</title>
        <authorList>
            <person name="He C.Y."/>
            <person name="Keren R."/>
            <person name="Whittaker M."/>
            <person name="Farag I.F."/>
            <person name="Doudna J."/>
            <person name="Cate J.H.D."/>
            <person name="Banfield J.F."/>
        </authorList>
    </citation>
    <scope>NUCLEOTIDE SEQUENCE [LARGE SCALE GENOMIC DNA]</scope>
    <source>
        <strain evidence="5">NC_groundwater_70_Ag_B-0.1um_54_66</strain>
    </source>
</reference>
<dbReference type="InterPro" id="IPR036259">
    <property type="entry name" value="MFS_trans_sf"/>
</dbReference>
<feature type="transmembrane region" description="Helical" evidence="4">
    <location>
        <begin position="343"/>
        <end position="367"/>
    </location>
</feature>
<feature type="transmembrane region" description="Helical" evidence="4">
    <location>
        <begin position="174"/>
        <end position="192"/>
    </location>
</feature>
<evidence type="ECO:0000313" key="6">
    <source>
        <dbReference type="Proteomes" id="UP000595362"/>
    </source>
</evidence>
<sequence length="404" mass="45027">MEKFLHINDMSVSERNTRLILMMQCCQSAIFFLPVLILYYQDEIGLTFKDFMIIEAIFCATVIAMEVPSGWLSDLWSRKHTLAAGLFFTASGFSWLFLADSFADATFGEILTGIGVSLISGTNSAMLYDSLLQDGRQEYYRRLEGLRHGCSLYSLAFASLTGGFLYQINHSLPVMLTALAQTMGMFCALIMVEPIREYKEAERHPIADMFDTMKYALHGHKEIAGVIFFAMVIFTSTKIMLWVQQPYYQLLELPEAWYGLFTAAGFFLGGLGGHLGHMLDGHVRNRTMFLFMLILVVCACLIAGTIKNIAVTPMLLIGSVMWGFGWPRVQSAINMRVSSERRATILSTASLMINLAFIPIGPVMGLITDIWGIQQALLVLGLFILAGGGLSLTLFVMNARRKEA</sequence>
<dbReference type="SUPFAM" id="SSF103473">
    <property type="entry name" value="MFS general substrate transporter"/>
    <property type="match status" value="1"/>
</dbReference>